<dbReference type="InterPro" id="IPR017853">
    <property type="entry name" value="GH"/>
</dbReference>
<dbReference type="Pfam" id="PF00128">
    <property type="entry name" value="Alpha-amylase"/>
    <property type="match status" value="1"/>
</dbReference>
<gene>
    <name evidence="4" type="primary">treY</name>
    <name evidence="4" type="ORF">MU0083_002020</name>
</gene>
<organism evidence="4 5">
    <name type="scientific">[Mycobacterium] kokjensenii</name>
    <dbReference type="NCBI Taxonomy" id="3064287"/>
    <lineage>
        <taxon>Bacteria</taxon>
        <taxon>Bacillati</taxon>
        <taxon>Actinomycetota</taxon>
        <taxon>Actinomycetes</taxon>
        <taxon>Mycobacteriales</taxon>
        <taxon>Mycobacteriaceae</taxon>
        <taxon>Mycolicibacter</taxon>
    </lineage>
</organism>
<feature type="region of interest" description="Disordered" evidence="2">
    <location>
        <begin position="778"/>
        <end position="810"/>
    </location>
</feature>
<dbReference type="SUPFAM" id="SSF51445">
    <property type="entry name" value="(Trans)glycosidases"/>
    <property type="match status" value="1"/>
</dbReference>
<dbReference type="CDD" id="cd11336">
    <property type="entry name" value="AmyAc_MTSase"/>
    <property type="match status" value="1"/>
</dbReference>
<dbReference type="Gene3D" id="1.10.150.200">
    <property type="entry name" value="Maltooligosyl trehalose synthase, domain 3"/>
    <property type="match status" value="1"/>
</dbReference>
<evidence type="ECO:0000313" key="4">
    <source>
        <dbReference type="EMBL" id="CAJ1498804.1"/>
    </source>
</evidence>
<dbReference type="EMBL" id="OY726394">
    <property type="protein sequence ID" value="CAJ1498804.1"/>
    <property type="molecule type" value="Genomic_DNA"/>
</dbReference>
<dbReference type="Gene3D" id="1.10.10.470">
    <property type="entry name" value="Maltooligosyl trehalose synthase, domain 4"/>
    <property type="match status" value="1"/>
</dbReference>
<evidence type="ECO:0000256" key="1">
    <source>
        <dbReference type="ARBA" id="ARBA00023235"/>
    </source>
</evidence>
<sequence length="810" mass="87607">MAASVAPVLSTYRLQLRGPGGAVRTFDDVERLLGYFDALGISHLYLSPILTAVAGSGHGYDVTDPTTVADDLGGTEGLARLAAAARTRGMGLIVDIVPNHVGVEVPAQNRWWWDVLRHGASSPFAHYFDIDWDFDAGRIVLPVLDSGQDLAALVCDGDTLALGGLVLPIAPGTGAGTPTEVLARQHYRLVDWRSGACGYRRFLTINSLAALRQEDAEVFAVTHREVARWCTEGLVDGLRIDHLDGLADPVGYLRRLRRLVGPEPWIVVEKNLAAGEALDPVLPVAGTTGYDALRLIGGVFVDPAGQSALTESAAPAAVEPISALRRATAAALHNDMDRVLRAVTAATGSGHARLAEALAALLSRIGVYRCDYTPTEPILAQAIVETAAAEPELATALDAIGAAVADGGDAAIRLQQLCVTVVAGAAEARLFHRDPRLVSLNEFGGEPGRFGCTVAEFHAWSGTRVRHHPHAMTTLSTHDTLRGEDVRARIAVLSQLADRWSEAMRSWQERLPCPDPATGLFLWQNIFGIWPADGPVTATLRHRLHAYTRKAIREAGRHTSWHDPDTVFEQAVADWLDAVFDGPIAQELTDLAGIAEPHARSDALAQKLLALTVPGVPDVYQGSEFWEDSLTDPDNRRPVDFAARRAALSALRHPKMRIVHTALQLRWDRPKTFLRGDYRPVWAAGPAAEHVVAFRRGDDVLVAVARWTVRLGQTGWGTTELILPEGQWSDRLTGRSWSGGTAAAELFAELPGVLLERADDMIVGQQGHRRACGWSNTATAQHRDDAGHGPSTLRGDPEDRNRQRPDSLAF</sequence>
<accession>A0ABN9N1G5</accession>
<dbReference type="Gene3D" id="3.30.1590.10">
    <property type="entry name" value="Maltooligosyl trehalose synthase, domain 2"/>
    <property type="match status" value="1"/>
</dbReference>
<dbReference type="PANTHER" id="PTHR10357">
    <property type="entry name" value="ALPHA-AMYLASE FAMILY MEMBER"/>
    <property type="match status" value="1"/>
</dbReference>
<feature type="compositionally biased region" description="Basic and acidic residues" evidence="2">
    <location>
        <begin position="795"/>
        <end position="810"/>
    </location>
</feature>
<evidence type="ECO:0000256" key="2">
    <source>
        <dbReference type="SAM" id="MobiDB-lite"/>
    </source>
</evidence>
<dbReference type="PANTHER" id="PTHR10357:SF216">
    <property type="entry name" value="MALTOOLIGOSYL TREHALOSE SYNTHASE-RELATED"/>
    <property type="match status" value="1"/>
</dbReference>
<evidence type="ECO:0000259" key="3">
    <source>
        <dbReference type="SMART" id="SM00642"/>
    </source>
</evidence>
<evidence type="ECO:0000313" key="5">
    <source>
        <dbReference type="Proteomes" id="UP001190336"/>
    </source>
</evidence>
<dbReference type="EC" id="5.4.99.15" evidence="4"/>
<protein>
    <submittedName>
        <fullName evidence="4">Malto-oligosyltrehalose synthase</fullName>
        <ecNumber evidence="4">5.4.99.15</ecNumber>
    </submittedName>
</protein>
<dbReference type="SMART" id="SM00642">
    <property type="entry name" value="Aamy"/>
    <property type="match status" value="1"/>
</dbReference>
<dbReference type="NCBIfam" id="TIGR02401">
    <property type="entry name" value="trehalose_TreY"/>
    <property type="match status" value="1"/>
</dbReference>
<dbReference type="InterPro" id="IPR012767">
    <property type="entry name" value="Trehalose_TreY"/>
</dbReference>
<dbReference type="Gene3D" id="3.20.20.80">
    <property type="entry name" value="Glycosidases"/>
    <property type="match status" value="1"/>
</dbReference>
<reference evidence="4 5" key="1">
    <citation type="submission" date="2023-08" db="EMBL/GenBank/DDBJ databases">
        <authorList>
            <person name="Folkvardsen B D."/>
            <person name="Norman A."/>
        </authorList>
    </citation>
    <scope>NUCLEOTIDE SEQUENCE [LARGE SCALE GENOMIC DNA]</scope>
    <source>
        <strain evidence="4 5">Mu0083</strain>
    </source>
</reference>
<dbReference type="Proteomes" id="UP001190336">
    <property type="component" value="Chromosome"/>
</dbReference>
<dbReference type="InterPro" id="IPR006047">
    <property type="entry name" value="GH13_cat_dom"/>
</dbReference>
<dbReference type="GO" id="GO:0047470">
    <property type="term" value="F:(1,4)-alpha-D-glucan 1-alpha-D-glucosylmutase activity"/>
    <property type="evidence" value="ECO:0007669"/>
    <property type="project" value="UniProtKB-EC"/>
</dbReference>
<keyword evidence="5" id="KW-1185">Reference proteome</keyword>
<keyword evidence="1 4" id="KW-0413">Isomerase</keyword>
<proteinExistence type="predicted"/>
<dbReference type="InterPro" id="IPR013797">
    <property type="entry name" value="Maltooligo_trehalose_synth_4"/>
</dbReference>
<feature type="domain" description="Glycosyl hydrolase family 13 catalytic" evidence="3">
    <location>
        <begin position="8"/>
        <end position="652"/>
    </location>
</feature>
<name>A0ABN9N1G5_9MYCO</name>